<evidence type="ECO:0000313" key="4">
    <source>
        <dbReference type="Proteomes" id="UP001527866"/>
    </source>
</evidence>
<dbReference type="InterPro" id="IPR014710">
    <property type="entry name" value="RmlC-like_jellyroll"/>
</dbReference>
<dbReference type="InterPro" id="IPR011051">
    <property type="entry name" value="RmlC_Cupin_sf"/>
</dbReference>
<protein>
    <submittedName>
        <fullName evidence="3">Cupin domain-containing protein</fullName>
    </submittedName>
</protein>
<evidence type="ECO:0000313" key="3">
    <source>
        <dbReference type="EMBL" id="MDA2815109.1"/>
    </source>
</evidence>
<keyword evidence="4" id="KW-1185">Reference proteome</keyword>
<comment type="caution">
    <text evidence="3">The sequence shown here is derived from an EMBL/GenBank/DDBJ whole genome shotgun (WGS) entry which is preliminary data.</text>
</comment>
<accession>A0ABT4UDQ2</accession>
<feature type="compositionally biased region" description="Basic and acidic residues" evidence="1">
    <location>
        <begin position="1"/>
        <end position="16"/>
    </location>
</feature>
<feature type="domain" description="Cupin type-2" evidence="2">
    <location>
        <begin position="59"/>
        <end position="121"/>
    </location>
</feature>
<evidence type="ECO:0000256" key="1">
    <source>
        <dbReference type="SAM" id="MobiDB-lite"/>
    </source>
</evidence>
<dbReference type="InterPro" id="IPR013096">
    <property type="entry name" value="Cupin_2"/>
</dbReference>
<dbReference type="RefSeq" id="WP_270690719.1">
    <property type="nucleotide sequence ID" value="NZ_JAQFWQ010000171.1"/>
</dbReference>
<dbReference type="Gene3D" id="2.60.120.10">
    <property type="entry name" value="Jelly Rolls"/>
    <property type="match status" value="1"/>
</dbReference>
<dbReference type="EMBL" id="JAQFWQ010000171">
    <property type="protein sequence ID" value="MDA2815109.1"/>
    <property type="molecule type" value="Genomic_DNA"/>
</dbReference>
<dbReference type="Pfam" id="PF07883">
    <property type="entry name" value="Cupin_2"/>
    <property type="match status" value="1"/>
</dbReference>
<gene>
    <name evidence="3" type="ORF">O4J56_30990</name>
</gene>
<evidence type="ECO:0000259" key="2">
    <source>
        <dbReference type="Pfam" id="PF07883"/>
    </source>
</evidence>
<dbReference type="Proteomes" id="UP001527866">
    <property type="component" value="Unassembled WGS sequence"/>
</dbReference>
<reference evidence="3 4" key="1">
    <citation type="submission" date="2023-01" db="EMBL/GenBank/DDBJ databases">
        <title>Draft genome sequence of Nocardiopsis sp. RSe5-2 isolated from halophytes.</title>
        <authorList>
            <person name="Duangmal K."/>
            <person name="Chantavorakit T."/>
        </authorList>
    </citation>
    <scope>NUCLEOTIDE SEQUENCE [LARGE SCALE GENOMIC DNA]</scope>
    <source>
        <strain evidence="3 4">RSe5-2</strain>
    </source>
</reference>
<organism evidence="3 4">
    <name type="scientific">Nocardiopsis endophytica</name>
    <dbReference type="NCBI Taxonomy" id="3018445"/>
    <lineage>
        <taxon>Bacteria</taxon>
        <taxon>Bacillati</taxon>
        <taxon>Actinomycetota</taxon>
        <taxon>Actinomycetes</taxon>
        <taxon>Streptosporangiales</taxon>
        <taxon>Nocardiopsidaceae</taxon>
        <taxon>Nocardiopsis</taxon>
    </lineage>
</organism>
<proteinExistence type="predicted"/>
<sequence>MAERSHDPRTTTRPPDDLENAMPLIRSGDAPVHRLHGAEFTSFANSATGAAELRAWRLDVPGGTEGAEHTVTREEVFLVLDGEPVLSIDGRSERLAAGDVALVPALSRIRLDNPGDASARVWVTTSAGLAAVMADGSLIRPPWAA</sequence>
<feature type="region of interest" description="Disordered" evidence="1">
    <location>
        <begin position="1"/>
        <end position="21"/>
    </location>
</feature>
<dbReference type="SUPFAM" id="SSF51182">
    <property type="entry name" value="RmlC-like cupins"/>
    <property type="match status" value="1"/>
</dbReference>
<name>A0ABT4UDQ2_9ACTN</name>